<reference evidence="1 2" key="1">
    <citation type="submission" date="2016-09" db="EMBL/GenBank/DDBJ databases">
        <title>Extensive genetic diversity and differential bi-allelic expression allows diatom success in the polar Southern Ocean.</title>
        <authorList>
            <consortium name="DOE Joint Genome Institute"/>
            <person name="Mock T."/>
            <person name="Otillar R.P."/>
            <person name="Strauss J."/>
            <person name="Dupont C."/>
            <person name="Frickenhaus S."/>
            <person name="Maumus F."/>
            <person name="Mcmullan M."/>
            <person name="Sanges R."/>
            <person name="Schmutz J."/>
            <person name="Toseland A."/>
            <person name="Valas R."/>
            <person name="Veluchamy A."/>
            <person name="Ward B.J."/>
            <person name="Allen A."/>
            <person name="Barry K."/>
            <person name="Falciatore A."/>
            <person name="Ferrante M."/>
            <person name="Fortunato A.E."/>
            <person name="Gloeckner G."/>
            <person name="Gruber A."/>
            <person name="Hipkin R."/>
            <person name="Janech M."/>
            <person name="Kroth P."/>
            <person name="Leese F."/>
            <person name="Lindquist E."/>
            <person name="Lyon B.R."/>
            <person name="Martin J."/>
            <person name="Mayer C."/>
            <person name="Parker M."/>
            <person name="Quesneville H."/>
            <person name="Raymond J."/>
            <person name="Uhlig C."/>
            <person name="Valentin K.U."/>
            <person name="Worden A.Z."/>
            <person name="Armbrust E.V."/>
            <person name="Bowler C."/>
            <person name="Green B."/>
            <person name="Moulton V."/>
            <person name="Van Oosterhout C."/>
            <person name="Grigoriev I."/>
        </authorList>
    </citation>
    <scope>NUCLEOTIDE SEQUENCE [LARGE SCALE GENOMIC DNA]</scope>
    <source>
        <strain evidence="1 2">CCMP1102</strain>
    </source>
</reference>
<sequence>MTIAQQREERKENKYNSKSIMMSTVEDESTSISINTVSDYAGSDHDHLDQLDLDVMIGATSCDDDTYTACMVDEKDDDDLLLDFINEDDDLEVDLRKIDTTSSININDDCCCLTVPQEQEQEQDFTTAGFISPEAVKYKGLYNYNYDGFNAETTTMPSPVEPIPFLLPEEEAEFHEQQHEQQRQQQQQAQQIRATVINDEQYNTLRGIAEDWDQQDAVDPLPLVPPQQQVEEEAIPYVVSSSPSQKEQEQCRRRPTDDELLAWAQVLRYEELKYERNLVFQTKTEVNQLPVPQKEQQQQQEQVDDVIMDVLNRNNNKNDAVEEDFSSSSSDYKYWEGNFKCKEQDMYDAYMKISKLTADIVALVTVTASSASSSTRDSLSTEIEDADVKRATTKKKKNLTVVKKNKKIISKFKYNKPVLVNNDFGEPIYDENNDNDDEYAGLREPTLLTHASFVVGGANNSCDATATTTYDK</sequence>
<dbReference type="Proteomes" id="UP000095751">
    <property type="component" value="Unassembled WGS sequence"/>
</dbReference>
<gene>
    <name evidence="1" type="ORF">FRACYDRAFT_233633</name>
</gene>
<proteinExistence type="predicted"/>
<dbReference type="EMBL" id="KV784353">
    <property type="protein sequence ID" value="OEU23464.1"/>
    <property type="molecule type" value="Genomic_DNA"/>
</dbReference>
<evidence type="ECO:0000313" key="2">
    <source>
        <dbReference type="Proteomes" id="UP000095751"/>
    </source>
</evidence>
<dbReference type="KEGG" id="fcy:FRACYDRAFT_233633"/>
<organism evidence="1 2">
    <name type="scientific">Fragilariopsis cylindrus CCMP1102</name>
    <dbReference type="NCBI Taxonomy" id="635003"/>
    <lineage>
        <taxon>Eukaryota</taxon>
        <taxon>Sar</taxon>
        <taxon>Stramenopiles</taxon>
        <taxon>Ochrophyta</taxon>
        <taxon>Bacillariophyta</taxon>
        <taxon>Bacillariophyceae</taxon>
        <taxon>Bacillariophycidae</taxon>
        <taxon>Bacillariales</taxon>
        <taxon>Bacillariaceae</taxon>
        <taxon>Fragilariopsis</taxon>
    </lineage>
</organism>
<protein>
    <submittedName>
        <fullName evidence="1">Uncharacterized protein</fullName>
    </submittedName>
</protein>
<dbReference type="AlphaFoldDB" id="A0A1E7FZC1"/>
<keyword evidence="2" id="KW-1185">Reference proteome</keyword>
<evidence type="ECO:0000313" key="1">
    <source>
        <dbReference type="EMBL" id="OEU23464.1"/>
    </source>
</evidence>
<dbReference type="InParanoid" id="A0A1E7FZC1"/>
<accession>A0A1E7FZC1</accession>
<name>A0A1E7FZC1_9STRA</name>